<dbReference type="Proteomes" id="UP000537130">
    <property type="component" value="Unassembled WGS sequence"/>
</dbReference>
<gene>
    <name evidence="4" type="ORF">FHR99_000179</name>
</gene>
<evidence type="ECO:0000259" key="3">
    <source>
        <dbReference type="Pfam" id="PF19295"/>
    </source>
</evidence>
<evidence type="ECO:0000259" key="2">
    <source>
        <dbReference type="Pfam" id="PF01458"/>
    </source>
</evidence>
<proteinExistence type="inferred from homology"/>
<dbReference type="InterPro" id="IPR045595">
    <property type="entry name" value="SufBD_N"/>
</dbReference>
<dbReference type="GO" id="GO:0016226">
    <property type="term" value="P:iron-sulfur cluster assembly"/>
    <property type="evidence" value="ECO:0007669"/>
    <property type="project" value="InterPro"/>
</dbReference>
<sequence length="435" mass="48610">MAAFTQQAAELTPAGLNWLADFNQRGRERWKVTPFPTRKTENWKYTSLQALADGSYLRWPQAKGAELSEQVDAIEGLDACALIFVNGVFAESLSCNNLPESVEVVRFSQANESQQQAILAKLGSIADSEKHLFAALNDSWLQEGVYLHVAKNAHVKQPIYIHHITTPEAENFAVNQRLLVHVESSAEATVVEHFSSTEEAQNCFTNAITELQLDANARLTHYHLHLEEENTLHIGGVHVNLERDATLNSFMMSLGANLQRTDVVVNHRGEGAHCGLNGIYLPNHKHTVDFHTCIEHAVPNCTTHEVFRGIIGDHGKAVFNGRIHIHQDAQKTVADLSNKNLLTSHNAEVDTKPELEIYADDVKCSHGATIAQLEEKALYYLQSRGVDRERAEIMLSFGFINELLEQLAHVPVRDYLTPLVSELFEKKFDRARASA</sequence>
<evidence type="ECO:0000256" key="1">
    <source>
        <dbReference type="ARBA" id="ARBA00043967"/>
    </source>
</evidence>
<name>A0A7W4W2H2_9GAMM</name>
<dbReference type="PANTHER" id="PTHR43575">
    <property type="entry name" value="PROTEIN ABCI7, CHLOROPLASTIC"/>
    <property type="match status" value="1"/>
</dbReference>
<dbReference type="InterPro" id="IPR011542">
    <property type="entry name" value="SUF_FeS_clus_asmbl_SufD"/>
</dbReference>
<dbReference type="NCBIfam" id="TIGR01981">
    <property type="entry name" value="sufD"/>
    <property type="match status" value="1"/>
</dbReference>
<reference evidence="4 5" key="1">
    <citation type="submission" date="2020-08" db="EMBL/GenBank/DDBJ databases">
        <title>Genomic Encyclopedia of Type Strains, Phase III (KMG-III): the genomes of soil and plant-associated and newly described type strains.</title>
        <authorList>
            <person name="Whitman W."/>
        </authorList>
    </citation>
    <scope>NUCLEOTIDE SEQUENCE [LARGE SCALE GENOMIC DNA]</scope>
    <source>
        <strain evidence="4 5">CECT 8654</strain>
    </source>
</reference>
<feature type="domain" description="SUF system FeS cluster assembly SufBD N-terminal" evidence="3">
    <location>
        <begin position="4"/>
        <end position="161"/>
    </location>
</feature>
<dbReference type="EMBL" id="JACHWY010000001">
    <property type="protein sequence ID" value="MBB3045943.1"/>
    <property type="molecule type" value="Genomic_DNA"/>
</dbReference>
<comment type="similarity">
    <text evidence="1">Belongs to the iron-sulfur cluster assembly SufBD family.</text>
</comment>
<dbReference type="PANTHER" id="PTHR43575:SF1">
    <property type="entry name" value="PROTEIN ABCI7, CHLOROPLASTIC"/>
    <property type="match status" value="1"/>
</dbReference>
<dbReference type="RefSeq" id="WP_183408654.1">
    <property type="nucleotide sequence ID" value="NZ_JACHWY010000001.1"/>
</dbReference>
<accession>A0A7W4W2H2</accession>
<dbReference type="AlphaFoldDB" id="A0A7W4W2H2"/>
<keyword evidence="5" id="KW-1185">Reference proteome</keyword>
<evidence type="ECO:0000313" key="5">
    <source>
        <dbReference type="Proteomes" id="UP000537130"/>
    </source>
</evidence>
<evidence type="ECO:0000313" key="4">
    <source>
        <dbReference type="EMBL" id="MBB3045943.1"/>
    </source>
</evidence>
<dbReference type="SUPFAM" id="SSF101960">
    <property type="entry name" value="Stabilizer of iron transporter SufD"/>
    <property type="match status" value="1"/>
</dbReference>
<organism evidence="4 5">
    <name type="scientific">Litorivivens lipolytica</name>
    <dbReference type="NCBI Taxonomy" id="1524264"/>
    <lineage>
        <taxon>Bacteria</taxon>
        <taxon>Pseudomonadati</taxon>
        <taxon>Pseudomonadota</taxon>
        <taxon>Gammaproteobacteria</taxon>
        <taxon>Litorivivens</taxon>
    </lineage>
</organism>
<dbReference type="Pfam" id="PF01458">
    <property type="entry name" value="SUFBD_core"/>
    <property type="match status" value="1"/>
</dbReference>
<dbReference type="InterPro" id="IPR037284">
    <property type="entry name" value="SUF_FeS_clus_asmbl_SufBD_sf"/>
</dbReference>
<dbReference type="InterPro" id="IPR000825">
    <property type="entry name" value="SUF_FeS_clus_asmbl_SufBD_core"/>
</dbReference>
<dbReference type="InterPro" id="IPR055346">
    <property type="entry name" value="Fe-S_cluster_assembly_SufBD"/>
</dbReference>
<feature type="domain" description="SUF system FeS cluster assembly SufBD core" evidence="2">
    <location>
        <begin position="169"/>
        <end position="399"/>
    </location>
</feature>
<comment type="caution">
    <text evidence="4">The sequence shown here is derived from an EMBL/GenBank/DDBJ whole genome shotgun (WGS) entry which is preliminary data.</text>
</comment>
<dbReference type="Pfam" id="PF19295">
    <property type="entry name" value="SufBD_N"/>
    <property type="match status" value="1"/>
</dbReference>
<protein>
    <submittedName>
        <fullName evidence="4">Fe-S cluster assembly protein SufD</fullName>
    </submittedName>
</protein>